<name>A0A835XRF4_9CHLO</name>
<dbReference type="Proteomes" id="UP000612055">
    <property type="component" value="Unassembled WGS sequence"/>
</dbReference>
<feature type="region of interest" description="Disordered" evidence="1">
    <location>
        <begin position="1"/>
        <end position="67"/>
    </location>
</feature>
<comment type="caution">
    <text evidence="2">The sequence shown here is derived from an EMBL/GenBank/DDBJ whole genome shotgun (WGS) entry which is preliminary data.</text>
</comment>
<evidence type="ECO:0000256" key="1">
    <source>
        <dbReference type="SAM" id="MobiDB-lite"/>
    </source>
</evidence>
<evidence type="ECO:0000313" key="3">
    <source>
        <dbReference type="Proteomes" id="UP000612055"/>
    </source>
</evidence>
<feature type="region of interest" description="Disordered" evidence="1">
    <location>
        <begin position="237"/>
        <end position="321"/>
    </location>
</feature>
<dbReference type="EMBL" id="JAEHOE010000080">
    <property type="protein sequence ID" value="KAG2488716.1"/>
    <property type="molecule type" value="Genomic_DNA"/>
</dbReference>
<feature type="compositionally biased region" description="Low complexity" evidence="1">
    <location>
        <begin position="195"/>
        <end position="221"/>
    </location>
</feature>
<evidence type="ECO:0000313" key="2">
    <source>
        <dbReference type="EMBL" id="KAG2488716.1"/>
    </source>
</evidence>
<feature type="compositionally biased region" description="Low complexity" evidence="1">
    <location>
        <begin position="267"/>
        <end position="283"/>
    </location>
</feature>
<feature type="compositionally biased region" description="Acidic residues" evidence="1">
    <location>
        <begin position="106"/>
        <end position="118"/>
    </location>
</feature>
<organism evidence="2 3">
    <name type="scientific">Edaphochlamys debaryana</name>
    <dbReference type="NCBI Taxonomy" id="47281"/>
    <lineage>
        <taxon>Eukaryota</taxon>
        <taxon>Viridiplantae</taxon>
        <taxon>Chlorophyta</taxon>
        <taxon>core chlorophytes</taxon>
        <taxon>Chlorophyceae</taxon>
        <taxon>CS clade</taxon>
        <taxon>Chlamydomonadales</taxon>
        <taxon>Chlamydomonadales incertae sedis</taxon>
        <taxon>Edaphochlamys</taxon>
    </lineage>
</organism>
<accession>A0A835XRF4</accession>
<feature type="compositionally biased region" description="Basic and acidic residues" evidence="1">
    <location>
        <begin position="37"/>
        <end position="60"/>
    </location>
</feature>
<protein>
    <submittedName>
        <fullName evidence="2">Uncharacterized protein</fullName>
    </submittedName>
</protein>
<gene>
    <name evidence="2" type="ORF">HYH03_012716</name>
</gene>
<reference evidence="2" key="1">
    <citation type="journal article" date="2020" name="bioRxiv">
        <title>Comparative genomics of Chlamydomonas.</title>
        <authorList>
            <person name="Craig R.J."/>
            <person name="Hasan A.R."/>
            <person name="Ness R.W."/>
            <person name="Keightley P.D."/>
        </authorList>
    </citation>
    <scope>NUCLEOTIDE SEQUENCE</scope>
    <source>
        <strain evidence="2">CCAP 11/70</strain>
    </source>
</reference>
<proteinExistence type="predicted"/>
<feature type="compositionally biased region" description="Low complexity" evidence="1">
    <location>
        <begin position="129"/>
        <end position="146"/>
    </location>
</feature>
<sequence>MPPPSRLESTKLRTAPTSGLSPAQAAGLDWAAVASRDSPDEPTWRPIDDTSDALLRHQDATQEELGQAAAQLQEAAFGFDPAQRAAVSGARRGDGAAAESGLGAFSDDDGESEADDGSESGVGEDGSESEGSAASEGQGAEGAVSGPLTEEQEEGERRRLAAHLISRAATTHGILAWATASRPPKNGPGGGAEGAEGAATSAVATNATSSPTSQPAFAPADDLRLAAAASLRWGRVVEPPKHKSNSTHLTLCVGPQRHRPEPPLPSSPSLGDGSGPEGSASASGAGGAAAGGGANAGLQWAGGPGGAEVLTEESTAGEGRIVQQVIGRNSRRGRVGLAGAVLARGMPWGGVWPDWFMRDHNIRRARPDSEEAAEGEAEEAAGGQRKGTIGGRRQKAGGERQADLSSG</sequence>
<dbReference type="AlphaFoldDB" id="A0A835XRF4"/>
<feature type="region of interest" description="Disordered" evidence="1">
    <location>
        <begin position="366"/>
        <end position="407"/>
    </location>
</feature>
<feature type="compositionally biased region" description="Gly residues" evidence="1">
    <location>
        <begin position="284"/>
        <end position="306"/>
    </location>
</feature>
<feature type="region of interest" description="Disordered" evidence="1">
    <location>
        <begin position="85"/>
        <end position="221"/>
    </location>
</feature>
<feature type="compositionally biased region" description="Basic and acidic residues" evidence="1">
    <location>
        <begin position="396"/>
        <end position="407"/>
    </location>
</feature>
<feature type="compositionally biased region" description="Acidic residues" evidence="1">
    <location>
        <begin position="370"/>
        <end position="379"/>
    </location>
</feature>
<keyword evidence="3" id="KW-1185">Reference proteome</keyword>